<evidence type="ECO:0000256" key="8">
    <source>
        <dbReference type="ARBA" id="ARBA00022801"/>
    </source>
</evidence>
<dbReference type="Pfam" id="PF02163">
    <property type="entry name" value="Peptidase_M50"/>
    <property type="match status" value="1"/>
</dbReference>
<evidence type="ECO:0000256" key="4">
    <source>
        <dbReference type="ARBA" id="ARBA00022475"/>
    </source>
</evidence>
<keyword evidence="12 13" id="KW-0472">Membrane</keyword>
<keyword evidence="10 13" id="KW-1133">Transmembrane helix</keyword>
<keyword evidence="6 13" id="KW-0812">Transmembrane</keyword>
<evidence type="ECO:0000256" key="13">
    <source>
        <dbReference type="SAM" id="Phobius"/>
    </source>
</evidence>
<evidence type="ECO:0000313" key="15">
    <source>
        <dbReference type="EMBL" id="KKR30425.1"/>
    </source>
</evidence>
<dbReference type="GO" id="GO:0005886">
    <property type="term" value="C:plasma membrane"/>
    <property type="evidence" value="ECO:0007669"/>
    <property type="project" value="UniProtKB-SubCell"/>
</dbReference>
<evidence type="ECO:0000256" key="5">
    <source>
        <dbReference type="ARBA" id="ARBA00022670"/>
    </source>
</evidence>
<dbReference type="CDD" id="cd06158">
    <property type="entry name" value="S2P-M50_like_1"/>
    <property type="match status" value="1"/>
</dbReference>
<evidence type="ECO:0000256" key="10">
    <source>
        <dbReference type="ARBA" id="ARBA00022989"/>
    </source>
</evidence>
<feature type="transmembrane region" description="Helical" evidence="13">
    <location>
        <begin position="251"/>
        <end position="274"/>
    </location>
</feature>
<dbReference type="PANTHER" id="PTHR35864">
    <property type="entry name" value="ZINC METALLOPROTEASE MJ0611-RELATED"/>
    <property type="match status" value="1"/>
</dbReference>
<protein>
    <submittedName>
        <fullName evidence="15">Peptidase M50</fullName>
    </submittedName>
</protein>
<dbReference type="InterPro" id="IPR044537">
    <property type="entry name" value="Rip2-like"/>
</dbReference>
<feature type="domain" description="Peptidase M50" evidence="14">
    <location>
        <begin position="202"/>
        <end position="258"/>
    </location>
</feature>
<dbReference type="GO" id="GO:0008237">
    <property type="term" value="F:metallopeptidase activity"/>
    <property type="evidence" value="ECO:0007669"/>
    <property type="project" value="UniProtKB-KW"/>
</dbReference>
<dbReference type="GO" id="GO:0046872">
    <property type="term" value="F:metal ion binding"/>
    <property type="evidence" value="ECO:0007669"/>
    <property type="project" value="UniProtKB-KW"/>
</dbReference>
<evidence type="ECO:0000256" key="7">
    <source>
        <dbReference type="ARBA" id="ARBA00022723"/>
    </source>
</evidence>
<feature type="transmembrane region" description="Helical" evidence="13">
    <location>
        <begin position="124"/>
        <end position="145"/>
    </location>
</feature>
<proteinExistence type="inferred from homology"/>
<keyword evidence="7" id="KW-0479">Metal-binding</keyword>
<evidence type="ECO:0000259" key="14">
    <source>
        <dbReference type="Pfam" id="PF02163"/>
    </source>
</evidence>
<feature type="transmembrane region" description="Helical" evidence="13">
    <location>
        <begin position="173"/>
        <end position="194"/>
    </location>
</feature>
<evidence type="ECO:0000256" key="2">
    <source>
        <dbReference type="ARBA" id="ARBA00004651"/>
    </source>
</evidence>
<feature type="transmembrane region" description="Helical" evidence="13">
    <location>
        <begin position="83"/>
        <end position="104"/>
    </location>
</feature>
<evidence type="ECO:0000256" key="12">
    <source>
        <dbReference type="ARBA" id="ARBA00023136"/>
    </source>
</evidence>
<comment type="caution">
    <text evidence="15">The sequence shown here is derived from an EMBL/GenBank/DDBJ whole genome shotgun (WGS) entry which is preliminary data.</text>
</comment>
<dbReference type="InterPro" id="IPR008915">
    <property type="entry name" value="Peptidase_M50"/>
</dbReference>
<evidence type="ECO:0000256" key="1">
    <source>
        <dbReference type="ARBA" id="ARBA00001947"/>
    </source>
</evidence>
<keyword evidence="8" id="KW-0378">Hydrolase</keyword>
<reference evidence="15 16" key="1">
    <citation type="journal article" date="2015" name="Nature">
        <title>rRNA introns, odd ribosomes, and small enigmatic genomes across a large radiation of phyla.</title>
        <authorList>
            <person name="Brown C.T."/>
            <person name="Hug L.A."/>
            <person name="Thomas B.C."/>
            <person name="Sharon I."/>
            <person name="Castelle C.J."/>
            <person name="Singh A."/>
            <person name="Wilkins M.J."/>
            <person name="Williams K.H."/>
            <person name="Banfield J.F."/>
        </authorList>
    </citation>
    <scope>NUCLEOTIDE SEQUENCE [LARGE SCALE GENOMIC DNA]</scope>
</reference>
<dbReference type="Proteomes" id="UP000034793">
    <property type="component" value="Unassembled WGS sequence"/>
</dbReference>
<organism evidence="15 16">
    <name type="scientific">Candidatus Woesebacteria bacterium GW2011_GWA1_39_8</name>
    <dbReference type="NCBI Taxonomy" id="1618552"/>
    <lineage>
        <taxon>Bacteria</taxon>
        <taxon>Candidatus Woeseibacteriota</taxon>
    </lineage>
</organism>
<accession>A0A0G0S6R6</accession>
<keyword evidence="9" id="KW-0862">Zinc</keyword>
<dbReference type="GO" id="GO:0006508">
    <property type="term" value="P:proteolysis"/>
    <property type="evidence" value="ECO:0007669"/>
    <property type="project" value="UniProtKB-KW"/>
</dbReference>
<dbReference type="PANTHER" id="PTHR35864:SF1">
    <property type="entry name" value="ZINC METALLOPROTEASE YWHC-RELATED"/>
    <property type="match status" value="1"/>
</dbReference>
<sequence length="277" mass="31095">MNGGLLEPFFSNVYPQHPDGAFGLCQHFPLSRKFHMYSSYLFASTQIRQITMRIKRIRVLFFPRLVNYTNKTLRFQSLNLMELISWLLAFAVAITVHEAAHAWMSDRLGDPTARLMGRLSLNPIVHYDPVGTTMLLILVFMRAVLNIPVIPFGWAKPVQFDPYNLKNPRRDSALISLAGPSSNILVAVLLSILVRFAGGFLITLFIPVIVLNVALAIFNLIPVHPLDGGKIFVGLLPPDQARDADIFLHRWGIFILFLLIFPTFGGVSPVSLFLSPI</sequence>
<keyword evidence="11" id="KW-0482">Metalloprotease</keyword>
<dbReference type="AlphaFoldDB" id="A0A0G0S6R6"/>
<gene>
    <name evidence="15" type="ORF">UT61_C0007G0001</name>
</gene>
<dbReference type="EMBL" id="LBXL01000007">
    <property type="protein sequence ID" value="KKR30425.1"/>
    <property type="molecule type" value="Genomic_DNA"/>
</dbReference>
<keyword evidence="5" id="KW-0645">Protease</keyword>
<comment type="subcellular location">
    <subcellularLocation>
        <location evidence="2">Cell membrane</location>
        <topology evidence="2">Multi-pass membrane protein</topology>
    </subcellularLocation>
</comment>
<feature type="transmembrane region" description="Helical" evidence="13">
    <location>
        <begin position="200"/>
        <end position="221"/>
    </location>
</feature>
<evidence type="ECO:0000313" key="16">
    <source>
        <dbReference type="Proteomes" id="UP000034793"/>
    </source>
</evidence>
<comment type="cofactor">
    <cofactor evidence="1">
        <name>Zn(2+)</name>
        <dbReference type="ChEBI" id="CHEBI:29105"/>
    </cofactor>
</comment>
<feature type="non-terminal residue" evidence="15">
    <location>
        <position position="277"/>
    </location>
</feature>
<evidence type="ECO:0000256" key="11">
    <source>
        <dbReference type="ARBA" id="ARBA00023049"/>
    </source>
</evidence>
<evidence type="ECO:0000256" key="3">
    <source>
        <dbReference type="ARBA" id="ARBA00007931"/>
    </source>
</evidence>
<evidence type="ECO:0000256" key="9">
    <source>
        <dbReference type="ARBA" id="ARBA00022833"/>
    </source>
</evidence>
<keyword evidence="4" id="KW-1003">Cell membrane</keyword>
<evidence type="ECO:0000256" key="6">
    <source>
        <dbReference type="ARBA" id="ARBA00022692"/>
    </source>
</evidence>
<dbReference type="InterPro" id="IPR052348">
    <property type="entry name" value="Metallopeptidase_M50B"/>
</dbReference>
<comment type="similarity">
    <text evidence="3">Belongs to the peptidase M50B family.</text>
</comment>
<name>A0A0G0S6R6_9BACT</name>